<dbReference type="EMBL" id="CP021744">
    <property type="protein sequence ID" value="ARZ68783.1"/>
    <property type="molecule type" value="Genomic_DNA"/>
</dbReference>
<dbReference type="KEGG" id="salj:SMD11_3140"/>
<name>A0A1Z2L3B1_9ACTN</name>
<evidence type="ECO:0000313" key="3">
    <source>
        <dbReference type="Proteomes" id="UP000195755"/>
    </source>
</evidence>
<evidence type="ECO:0000313" key="2">
    <source>
        <dbReference type="EMBL" id="ARZ68783.1"/>
    </source>
</evidence>
<reference evidence="2 3" key="1">
    <citation type="submission" date="2017-06" db="EMBL/GenBank/DDBJ databases">
        <title>Streptomyces albireticuli Genome sequencing and assembly.</title>
        <authorList>
            <person name="Wang Y."/>
            <person name="Du B."/>
            <person name="Ding Y."/>
            <person name="Liu H."/>
            <person name="Hou Q."/>
            <person name="Liu K."/>
            <person name="Yao L."/>
            <person name="Wang C."/>
        </authorList>
    </citation>
    <scope>NUCLEOTIDE SEQUENCE [LARGE SCALE GENOMIC DNA]</scope>
    <source>
        <strain evidence="2 3">MDJK11</strain>
    </source>
</reference>
<gene>
    <name evidence="2" type="ORF">SMD11_3140</name>
</gene>
<accession>A0A1Z2L3B1</accession>
<dbReference type="AlphaFoldDB" id="A0A1Z2L3B1"/>
<evidence type="ECO:0000256" key="1">
    <source>
        <dbReference type="SAM" id="MobiDB-lite"/>
    </source>
</evidence>
<sequence length="117" mass="11886">MSEAAKRTARTVLQTAVGIALVLPAVVDASGVPAALPWVAGALAVAGGLTRVMALPGVQALLPGWLRTDAGARRDEELIALVDRERDHHPDPGTGPAGAVADGRTPGAGPAGYRRRP</sequence>
<feature type="compositionally biased region" description="Basic and acidic residues" evidence="1">
    <location>
        <begin position="82"/>
        <end position="91"/>
    </location>
</feature>
<protein>
    <submittedName>
        <fullName evidence="2">Uncharacterized protein</fullName>
    </submittedName>
</protein>
<dbReference type="Proteomes" id="UP000195755">
    <property type="component" value="Chromosome"/>
</dbReference>
<feature type="region of interest" description="Disordered" evidence="1">
    <location>
        <begin position="82"/>
        <end position="117"/>
    </location>
</feature>
<proteinExistence type="predicted"/>
<organism evidence="2 3">
    <name type="scientific">Streptomyces albireticuli</name>
    <dbReference type="NCBI Taxonomy" id="1940"/>
    <lineage>
        <taxon>Bacteria</taxon>
        <taxon>Bacillati</taxon>
        <taxon>Actinomycetota</taxon>
        <taxon>Actinomycetes</taxon>
        <taxon>Kitasatosporales</taxon>
        <taxon>Streptomycetaceae</taxon>
        <taxon>Streptomyces</taxon>
    </lineage>
</organism>